<protein>
    <submittedName>
        <fullName evidence="2">FkbM family methyltransferase</fullName>
    </submittedName>
</protein>
<dbReference type="Gene3D" id="3.40.50.150">
    <property type="entry name" value="Vaccinia Virus protein VP39"/>
    <property type="match status" value="1"/>
</dbReference>
<comment type="caution">
    <text evidence="2">The sequence shown here is derived from an EMBL/GenBank/DDBJ whole genome shotgun (WGS) entry which is preliminary data.</text>
</comment>
<dbReference type="Pfam" id="PF05050">
    <property type="entry name" value="Methyltransf_21"/>
    <property type="match status" value="1"/>
</dbReference>
<dbReference type="GO" id="GO:0032259">
    <property type="term" value="P:methylation"/>
    <property type="evidence" value="ECO:0007669"/>
    <property type="project" value="UniProtKB-KW"/>
</dbReference>
<dbReference type="Proteomes" id="UP001143307">
    <property type="component" value="Unassembled WGS sequence"/>
</dbReference>
<reference evidence="2" key="1">
    <citation type="submission" date="2019-02" db="EMBL/GenBank/DDBJ databases">
        <authorList>
            <person name="Li S.-H."/>
        </authorList>
    </citation>
    <scope>NUCLEOTIDE SEQUENCE</scope>
    <source>
        <strain evidence="2">IMCC8485</strain>
    </source>
</reference>
<keyword evidence="3" id="KW-1185">Reference proteome</keyword>
<dbReference type="SUPFAM" id="SSF53335">
    <property type="entry name" value="S-adenosyl-L-methionine-dependent methyltransferases"/>
    <property type="match status" value="1"/>
</dbReference>
<evidence type="ECO:0000313" key="2">
    <source>
        <dbReference type="EMBL" id="MCX2975100.1"/>
    </source>
</evidence>
<name>A0ABT3SYN3_9GAMM</name>
<evidence type="ECO:0000259" key="1">
    <source>
        <dbReference type="Pfam" id="PF05050"/>
    </source>
</evidence>
<dbReference type="InterPro" id="IPR006342">
    <property type="entry name" value="FkbM_mtfrase"/>
</dbReference>
<gene>
    <name evidence="2" type="ORF">EYC87_16045</name>
</gene>
<sequence>MIRKTHEHMGIKIPIDKAIFSDTIIGTIKKGNYERREATEVQRIVEPGERVLEIGGGIGFVSAVAALDPRVEKIVVFEANPLLMPIIAELHEMNGVANVDVVNGVLMNSTHAEAAKFYVRKNFWSSSLAEKPWGYEKAIDVPTYSFSEQVERIRPTLIVCDIEGGELNLFENANLSGVKKVLMEVHQKVIGRDGMKKLFDSMSSRGFHYDQWHSNGSVVLFSHINR</sequence>
<feature type="domain" description="Methyltransferase FkbM" evidence="1">
    <location>
        <begin position="73"/>
        <end position="208"/>
    </location>
</feature>
<dbReference type="EMBL" id="SHNP01000006">
    <property type="protein sequence ID" value="MCX2975100.1"/>
    <property type="molecule type" value="Genomic_DNA"/>
</dbReference>
<dbReference type="InterPro" id="IPR029063">
    <property type="entry name" value="SAM-dependent_MTases_sf"/>
</dbReference>
<accession>A0ABT3SYN3</accession>
<dbReference type="RefSeq" id="WP_279253761.1">
    <property type="nucleotide sequence ID" value="NZ_SHNP01000006.1"/>
</dbReference>
<keyword evidence="2" id="KW-0489">Methyltransferase</keyword>
<keyword evidence="2" id="KW-0808">Transferase</keyword>
<dbReference type="NCBIfam" id="TIGR01444">
    <property type="entry name" value="fkbM_fam"/>
    <property type="match status" value="1"/>
</dbReference>
<proteinExistence type="predicted"/>
<organism evidence="2 3">
    <name type="scientific">Candidatus Seongchinamella marina</name>
    <dbReference type="NCBI Taxonomy" id="2518990"/>
    <lineage>
        <taxon>Bacteria</taxon>
        <taxon>Pseudomonadati</taxon>
        <taxon>Pseudomonadota</taxon>
        <taxon>Gammaproteobacteria</taxon>
        <taxon>Cellvibrionales</taxon>
        <taxon>Halieaceae</taxon>
        <taxon>Seongchinamella</taxon>
    </lineage>
</organism>
<dbReference type="GO" id="GO:0008168">
    <property type="term" value="F:methyltransferase activity"/>
    <property type="evidence" value="ECO:0007669"/>
    <property type="project" value="UniProtKB-KW"/>
</dbReference>
<evidence type="ECO:0000313" key="3">
    <source>
        <dbReference type="Proteomes" id="UP001143307"/>
    </source>
</evidence>